<dbReference type="RefSeq" id="WP_373655177.1">
    <property type="nucleotide sequence ID" value="NZ_JBGUAW010000003.1"/>
</dbReference>
<sequence>MSEEGSRIPDEDPQAILDRAHERAQEAGKEYQGELTPEEAYAILEKLPNAQLVDVRTRPERDFVGYPTLGTHVEWETYPGMEYNPDFPGQLQNEVGTDTSQVLVFMCRSGARSGKAAEAMTSQGYAHCYNLIQGFEGDKDEQGHRGRKGGWQAAGLPWEQK</sequence>
<evidence type="ECO:0000313" key="3">
    <source>
        <dbReference type="EMBL" id="MFA9460394.1"/>
    </source>
</evidence>
<name>A0ABV4TST6_9GAMM</name>
<evidence type="ECO:0000256" key="1">
    <source>
        <dbReference type="SAM" id="MobiDB-lite"/>
    </source>
</evidence>
<dbReference type="SUPFAM" id="SSF52821">
    <property type="entry name" value="Rhodanese/Cell cycle control phosphatase"/>
    <property type="match status" value="1"/>
</dbReference>
<dbReference type="InterPro" id="IPR036873">
    <property type="entry name" value="Rhodanese-like_dom_sf"/>
</dbReference>
<evidence type="ECO:0000313" key="4">
    <source>
        <dbReference type="Proteomes" id="UP001575181"/>
    </source>
</evidence>
<reference evidence="3 4" key="1">
    <citation type="submission" date="2024-08" db="EMBL/GenBank/DDBJ databases">
        <title>Whole-genome sequencing of halo(alkali)philic microorganisms from hypersaline lakes.</title>
        <authorList>
            <person name="Sorokin D.Y."/>
            <person name="Merkel A.Y."/>
            <person name="Messina E."/>
            <person name="Yakimov M."/>
        </authorList>
    </citation>
    <scope>NUCLEOTIDE SEQUENCE [LARGE SCALE GENOMIC DNA]</scope>
    <source>
        <strain evidence="3 4">Cl-TMA</strain>
    </source>
</reference>
<dbReference type="EMBL" id="JBGUAW010000003">
    <property type="protein sequence ID" value="MFA9460394.1"/>
    <property type="molecule type" value="Genomic_DNA"/>
</dbReference>
<organism evidence="3 4">
    <name type="scientific">Thiohalorhabdus methylotrophus</name>
    <dbReference type="NCBI Taxonomy" id="3242694"/>
    <lineage>
        <taxon>Bacteria</taxon>
        <taxon>Pseudomonadati</taxon>
        <taxon>Pseudomonadota</taxon>
        <taxon>Gammaproteobacteria</taxon>
        <taxon>Thiohalorhabdales</taxon>
        <taxon>Thiohalorhabdaceae</taxon>
        <taxon>Thiohalorhabdus</taxon>
    </lineage>
</organism>
<comment type="caution">
    <text evidence="3">The sequence shown here is derived from an EMBL/GenBank/DDBJ whole genome shotgun (WGS) entry which is preliminary data.</text>
</comment>
<feature type="compositionally biased region" description="Basic and acidic residues" evidence="1">
    <location>
        <begin position="18"/>
        <end position="32"/>
    </location>
</feature>
<dbReference type="InterPro" id="IPR001763">
    <property type="entry name" value="Rhodanese-like_dom"/>
</dbReference>
<feature type="compositionally biased region" description="Basic and acidic residues" evidence="1">
    <location>
        <begin position="1"/>
        <end position="10"/>
    </location>
</feature>
<dbReference type="Pfam" id="PF00581">
    <property type="entry name" value="Rhodanese"/>
    <property type="match status" value="1"/>
</dbReference>
<dbReference type="Gene3D" id="3.40.250.10">
    <property type="entry name" value="Rhodanese-like domain"/>
    <property type="match status" value="1"/>
</dbReference>
<gene>
    <name evidence="3" type="ORF">ACERLL_06080</name>
</gene>
<feature type="domain" description="Rhodanese" evidence="2">
    <location>
        <begin position="46"/>
        <end position="147"/>
    </location>
</feature>
<dbReference type="CDD" id="cd01522">
    <property type="entry name" value="RHOD_1"/>
    <property type="match status" value="1"/>
</dbReference>
<keyword evidence="4" id="KW-1185">Reference proteome</keyword>
<evidence type="ECO:0000259" key="2">
    <source>
        <dbReference type="PROSITE" id="PS50206"/>
    </source>
</evidence>
<accession>A0ABV4TST6</accession>
<dbReference type="SMART" id="SM00450">
    <property type="entry name" value="RHOD"/>
    <property type="match status" value="1"/>
</dbReference>
<dbReference type="Proteomes" id="UP001575181">
    <property type="component" value="Unassembled WGS sequence"/>
</dbReference>
<feature type="region of interest" description="Disordered" evidence="1">
    <location>
        <begin position="137"/>
        <end position="161"/>
    </location>
</feature>
<proteinExistence type="predicted"/>
<feature type="region of interest" description="Disordered" evidence="1">
    <location>
        <begin position="1"/>
        <end position="34"/>
    </location>
</feature>
<dbReference type="PROSITE" id="PS50206">
    <property type="entry name" value="RHODANESE_3"/>
    <property type="match status" value="1"/>
</dbReference>
<protein>
    <submittedName>
        <fullName evidence="3">Rhodanese-like domain-containing protein</fullName>
    </submittedName>
</protein>